<dbReference type="InterPro" id="IPR039261">
    <property type="entry name" value="FNR_nucleotide-bd"/>
</dbReference>
<keyword evidence="2" id="KW-1133">Transmembrane helix</keyword>
<evidence type="ECO:0000256" key="2">
    <source>
        <dbReference type="SAM" id="Phobius"/>
    </source>
</evidence>
<keyword evidence="2" id="KW-0472">Membrane</keyword>
<evidence type="ECO:0000313" key="3">
    <source>
        <dbReference type="EMBL" id="OLP83657.1"/>
    </source>
</evidence>
<gene>
    <name evidence="3" type="ORF">AK812_SmicGene35562</name>
</gene>
<feature type="region of interest" description="Disordered" evidence="1">
    <location>
        <begin position="72"/>
        <end position="101"/>
    </location>
</feature>
<proteinExistence type="predicted"/>
<feature type="region of interest" description="Disordered" evidence="1">
    <location>
        <begin position="114"/>
        <end position="153"/>
    </location>
</feature>
<evidence type="ECO:0000313" key="4">
    <source>
        <dbReference type="Proteomes" id="UP000186817"/>
    </source>
</evidence>
<evidence type="ECO:0000256" key="1">
    <source>
        <dbReference type="SAM" id="MobiDB-lite"/>
    </source>
</evidence>
<reference evidence="3 4" key="1">
    <citation type="submission" date="2016-02" db="EMBL/GenBank/DDBJ databases">
        <title>Genome analysis of coral dinoflagellate symbionts highlights evolutionary adaptations to a symbiotic lifestyle.</title>
        <authorList>
            <person name="Aranda M."/>
            <person name="Li Y."/>
            <person name="Liew Y.J."/>
            <person name="Baumgarten S."/>
            <person name="Simakov O."/>
            <person name="Wilson M."/>
            <person name="Piel J."/>
            <person name="Ashoor H."/>
            <person name="Bougouffa S."/>
            <person name="Bajic V.B."/>
            <person name="Ryu T."/>
            <person name="Ravasi T."/>
            <person name="Bayer T."/>
            <person name="Micklem G."/>
            <person name="Kim H."/>
            <person name="Bhak J."/>
            <person name="Lajeunesse T.C."/>
            <person name="Voolstra C.R."/>
        </authorList>
    </citation>
    <scope>NUCLEOTIDE SEQUENCE [LARGE SCALE GENOMIC DNA]</scope>
    <source>
        <strain evidence="3 4">CCMP2467</strain>
    </source>
</reference>
<comment type="caution">
    <text evidence="3">The sequence shown here is derived from an EMBL/GenBank/DDBJ whole genome shotgun (WGS) entry which is preliminary data.</text>
</comment>
<dbReference type="Proteomes" id="UP000186817">
    <property type="component" value="Unassembled WGS sequence"/>
</dbReference>
<feature type="compositionally biased region" description="Low complexity" evidence="1">
    <location>
        <begin position="72"/>
        <end position="99"/>
    </location>
</feature>
<protein>
    <submittedName>
        <fullName evidence="3">Uncharacterized protein</fullName>
    </submittedName>
</protein>
<dbReference type="SUPFAM" id="SSF52343">
    <property type="entry name" value="Ferredoxin reductase-like, C-terminal NADP-linked domain"/>
    <property type="match status" value="1"/>
</dbReference>
<keyword evidence="4" id="KW-1185">Reference proteome</keyword>
<dbReference type="AlphaFoldDB" id="A0A1Q9CLC5"/>
<dbReference type="OrthoDB" id="10339363at2759"/>
<dbReference type="EMBL" id="LSRX01001101">
    <property type="protein sequence ID" value="OLP83657.1"/>
    <property type="molecule type" value="Genomic_DNA"/>
</dbReference>
<keyword evidence="2" id="KW-0812">Transmembrane</keyword>
<sequence>MSRRKRPVGAQHLAKLLKPYGTPDSENLGRCPPLFLHCHRHHVDLSHNGRFCLAVPAQFGLPSVPAGHAEAAAPAAPSAGPAKKSGIPSLPGGSSSMSGTHSLGLGGDALFNSKGSWKEGHGSHPNSGRRPSGFGSGKENAGGSKVADPQLSGVKPSPPLLIREWTSRFKKTWARTWVMVLTMGLTVALQLLLVPFLSTSKPHENRQCETMSEFPWVDERLFLGIKLVTLICVQLIAVSTAAEFETAVSQECADDAGFNLPPLGASMAPMDGRKSSGTGKKSPGARYLKMARYQPGMPQQMSSLPAVRPSMPPGAGVPGVAGVLFQAPAMRGRMPCRRLAEGPPDKATSEPMPPECWAEERGGGHVNGDTVGVHRESAIIFSHFPRRWLHARFSHSGIRSQFHVAFNAGNLQPGLQPLTGPMDPATVPNKDVFGKKVDPTRNQSANFGGAEGFCIPKSDDISVRSGSRITQGNLELGAHGETNFNAFRRQFVTTLRVLMYINLTEILEQLVLLARHLFGNSGAEVEFLDAEISVFNYFIMETLPLLVVIFNTPDWRARHRPDNGLWLTTISPWVVKGFLWLGWWQFLLWGAHMSCHPKVAAKAKDGGILFVLARASAASIYFDLIVLFLTIWPGVKLVLQSCIGMGMSSGFTRLHMMIGKRILISASIHAVSHLVWFSVDGFADGESVYSGKVWDGKVLLTGSTLPHGHGDVGSFRACLPSPCMLQEAQLRHLPILGGSIHRASAIVVLSLGIVHSLTGVLGAPKLFEFCLVLGSMWLLDSCLTDCEHLTASFDCFGGERQAGQPQAPEPRRPQADAQTMVLVLDLSGARQRYMGYVQIRVPGLPGWHPFTVVVHRDGRQELHINLKPRTEGSYVNWAWKVEREVAWRNSHDRDMEERRMEVHVAGPFPTVLGNRDLYMSFERVVFISGGTGFTGCQQGLFAMSRTVNQDLGNRVAFFWRGKQNISYHAEKIAPCCREFGVTSENLSGCSRDQFWQTVSDRVEQFNRAVGNDDKVLVCVCGDASFLAEARKRFEDRNRVAGDHFD</sequence>
<accession>A0A1Q9CLC5</accession>
<name>A0A1Q9CLC5_SYMMI</name>
<feature type="region of interest" description="Disordered" evidence="1">
    <location>
        <begin position="265"/>
        <end position="284"/>
    </location>
</feature>
<feature type="transmembrane region" description="Helical" evidence="2">
    <location>
        <begin position="177"/>
        <end position="197"/>
    </location>
</feature>
<organism evidence="3 4">
    <name type="scientific">Symbiodinium microadriaticum</name>
    <name type="common">Dinoflagellate</name>
    <name type="synonym">Zooxanthella microadriatica</name>
    <dbReference type="NCBI Taxonomy" id="2951"/>
    <lineage>
        <taxon>Eukaryota</taxon>
        <taxon>Sar</taxon>
        <taxon>Alveolata</taxon>
        <taxon>Dinophyceae</taxon>
        <taxon>Suessiales</taxon>
        <taxon>Symbiodiniaceae</taxon>
        <taxon>Symbiodinium</taxon>
    </lineage>
</organism>